<evidence type="ECO:0000313" key="3">
    <source>
        <dbReference type="Proteomes" id="UP000030854"/>
    </source>
</evidence>
<dbReference type="EMBL" id="JNVN01001554">
    <property type="protein sequence ID" value="KHJ33231.1"/>
    <property type="molecule type" value="Genomic_DNA"/>
</dbReference>
<dbReference type="Gene3D" id="3.40.50.720">
    <property type="entry name" value="NAD(P)-binding Rossmann-like Domain"/>
    <property type="match status" value="1"/>
</dbReference>
<sequence length="496" mass="55899">MSTENETFLDILTSINHDFGRFSSEVADVVDSYLDKVSYALKHKLSASPWFPETIRPKPFPISRKPTIKNVPLSLHRRILGWVINHKILTGVIIITIGGISYHIFKKKVVRRKRKAIRAKDGSRLEVVVIAGQPGEPYTRSISLDLERRGFIVYIVCSTNEEERIVQNEARPDIKSLALDIRNPLNAKSSMERFAAYLQSPHAAFPGAKFHCYTMRSLIVIPTSRFPTIPIAKLDLSTLSDLLNTRLLQPIIMIQNFLPLFQNLPFTHSDIKSEILLDSKPSILVLTPSIISSINPAFHLPEASITSALSSFTSVLEQEVTPLSISVTHLQLGNFDLSLFSPHNRKITIQSQRAETLQWDENTRNNYGRNYTVSTSNKWGNQSNLRVLNKAVLDAMYNQKGGIMRVGSGSVIYGFIGKWVPRSLISWMMGLRKVDKLVNNTNAVLFRDVNEDNFGTTTRPAESKYLYGQKDDEAFEDAGVWSLGFESKIGADEFRS</sequence>
<dbReference type="PANTHER" id="PTHR43313:SF1">
    <property type="entry name" value="3BETA-HYDROXYSTEROID DEHYDROGENASE DHS-16"/>
    <property type="match status" value="1"/>
</dbReference>
<evidence type="ECO:0000256" key="1">
    <source>
        <dbReference type="SAM" id="Phobius"/>
    </source>
</evidence>
<reference evidence="2 3" key="1">
    <citation type="journal article" date="2014" name="BMC Genomics">
        <title>Adaptive genomic structural variation in the grape powdery mildew pathogen, Erysiphe necator.</title>
        <authorList>
            <person name="Jones L."/>
            <person name="Riaz S."/>
            <person name="Morales-Cruz A."/>
            <person name="Amrine K.C."/>
            <person name="McGuire B."/>
            <person name="Gubler W.D."/>
            <person name="Walker M.A."/>
            <person name="Cantu D."/>
        </authorList>
    </citation>
    <scope>NUCLEOTIDE SEQUENCE [LARGE SCALE GENOMIC DNA]</scope>
    <source>
        <strain evidence="3">c</strain>
    </source>
</reference>
<organism evidence="2 3">
    <name type="scientific">Uncinula necator</name>
    <name type="common">Grape powdery mildew</name>
    <dbReference type="NCBI Taxonomy" id="52586"/>
    <lineage>
        <taxon>Eukaryota</taxon>
        <taxon>Fungi</taxon>
        <taxon>Dikarya</taxon>
        <taxon>Ascomycota</taxon>
        <taxon>Pezizomycotina</taxon>
        <taxon>Leotiomycetes</taxon>
        <taxon>Erysiphales</taxon>
        <taxon>Erysiphaceae</taxon>
        <taxon>Erysiphe</taxon>
    </lineage>
</organism>
<keyword evidence="3" id="KW-1185">Reference proteome</keyword>
<keyword evidence="1" id="KW-1133">Transmembrane helix</keyword>
<dbReference type="Proteomes" id="UP000030854">
    <property type="component" value="Unassembled WGS sequence"/>
</dbReference>
<dbReference type="STRING" id="52586.A0A0B1P8I0"/>
<keyword evidence="1" id="KW-0472">Membrane</keyword>
<name>A0A0B1P8I0_UNCNE</name>
<dbReference type="Pfam" id="PF08643">
    <property type="entry name" value="DUF1776"/>
    <property type="match status" value="1"/>
</dbReference>
<dbReference type="HOGENOM" id="CLU_022136_0_0_1"/>
<comment type="caution">
    <text evidence="2">The sequence shown here is derived from an EMBL/GenBank/DDBJ whole genome shotgun (WGS) entry which is preliminary data.</text>
</comment>
<dbReference type="PANTHER" id="PTHR43313">
    <property type="entry name" value="SHORT-CHAIN DEHYDROGENASE/REDUCTASE FAMILY 9C"/>
    <property type="match status" value="1"/>
</dbReference>
<protein>
    <submittedName>
        <fullName evidence="2">Putative duf1776-domain-containing protein</fullName>
    </submittedName>
</protein>
<gene>
    <name evidence="2" type="ORF">EV44_g4627</name>
</gene>
<dbReference type="SUPFAM" id="SSF51735">
    <property type="entry name" value="NAD(P)-binding Rossmann-fold domains"/>
    <property type="match status" value="1"/>
</dbReference>
<dbReference type="OMA" id="HDVRRYS"/>
<accession>A0A0B1P8I0</accession>
<evidence type="ECO:0000313" key="2">
    <source>
        <dbReference type="EMBL" id="KHJ33231.1"/>
    </source>
</evidence>
<dbReference type="InterPro" id="IPR013952">
    <property type="entry name" value="DUF1776_fun"/>
</dbReference>
<dbReference type="AlphaFoldDB" id="A0A0B1P8I0"/>
<proteinExistence type="predicted"/>
<feature type="transmembrane region" description="Helical" evidence="1">
    <location>
        <begin position="79"/>
        <end position="105"/>
    </location>
</feature>
<dbReference type="InterPro" id="IPR036291">
    <property type="entry name" value="NAD(P)-bd_dom_sf"/>
</dbReference>
<keyword evidence="1" id="KW-0812">Transmembrane</keyword>